<feature type="compositionally biased region" description="Polar residues" evidence="6">
    <location>
        <begin position="183"/>
        <end position="192"/>
    </location>
</feature>
<dbReference type="Gene3D" id="1.20.120.1900">
    <property type="entry name" value="Gamma-tubulin complex, C-terminal domain"/>
    <property type="match status" value="1"/>
</dbReference>
<dbReference type="GO" id="GO:0000278">
    <property type="term" value="P:mitotic cell cycle"/>
    <property type="evidence" value="ECO:0007669"/>
    <property type="project" value="TreeGrafter"/>
</dbReference>
<dbReference type="GO" id="GO:0051225">
    <property type="term" value="P:spindle assembly"/>
    <property type="evidence" value="ECO:0007669"/>
    <property type="project" value="TreeGrafter"/>
</dbReference>
<keyword evidence="10" id="KW-1185">Reference proteome</keyword>
<dbReference type="GO" id="GO:0000930">
    <property type="term" value="C:gamma-tubulin complex"/>
    <property type="evidence" value="ECO:0007669"/>
    <property type="project" value="TreeGrafter"/>
</dbReference>
<dbReference type="GO" id="GO:0051011">
    <property type="term" value="F:microtubule minus-end binding"/>
    <property type="evidence" value="ECO:0007669"/>
    <property type="project" value="TreeGrafter"/>
</dbReference>
<accession>A0A9N9RS99</accession>
<protein>
    <recommendedName>
        <fullName evidence="11">Gamma-tubulin complex component</fullName>
    </recommendedName>
</protein>
<dbReference type="InterPro" id="IPR007259">
    <property type="entry name" value="GCP"/>
</dbReference>
<dbReference type="OrthoDB" id="5860513at2759"/>
<dbReference type="EMBL" id="OU895878">
    <property type="protein sequence ID" value="CAG9801842.1"/>
    <property type="molecule type" value="Genomic_DNA"/>
</dbReference>
<dbReference type="Pfam" id="PF04130">
    <property type="entry name" value="GCP_C_terminal"/>
    <property type="match status" value="1"/>
</dbReference>
<dbReference type="AlphaFoldDB" id="A0A9N9RS99"/>
<dbReference type="GO" id="GO:0051321">
    <property type="term" value="P:meiotic cell cycle"/>
    <property type="evidence" value="ECO:0007669"/>
    <property type="project" value="TreeGrafter"/>
</dbReference>
<dbReference type="InterPro" id="IPR042241">
    <property type="entry name" value="GCP_C_sf"/>
</dbReference>
<keyword evidence="3" id="KW-0963">Cytoplasm</keyword>
<reference evidence="9" key="1">
    <citation type="submission" date="2022-01" db="EMBL/GenBank/DDBJ databases">
        <authorList>
            <person name="King R."/>
        </authorList>
    </citation>
    <scope>NUCLEOTIDE SEQUENCE</scope>
</reference>
<feature type="domain" description="Gamma tubulin complex component protein N-terminal" evidence="8">
    <location>
        <begin position="199"/>
        <end position="496"/>
    </location>
</feature>
<evidence type="ECO:0000259" key="8">
    <source>
        <dbReference type="Pfam" id="PF17681"/>
    </source>
</evidence>
<sequence length="877" mass="101568">MASNRNNQKNLREVYDLLDKLVKKFCHDRHKEVLKKVTTGIVDSQHVFFSNNQQDESLILGKVKNHLANKSQSSVTIFLKQHEELSTLTDPKFRSSMLTFLLCLSDMETKLPNTIDSRESGSSFTLPVRSIQNSASMEHIYRNITIRNASMNPINTESNLKLVNFRRKLPSSTSTDSVLDGQTPDSETSYNYSQSEEIVQEAIYALTGKSGKYLKKDVTGDFKLDIKSRNLNAQEAVSLMRLAETGRLHNEIHKYTDPNSEFFLCGLFGQGLIAQIQIELTQFYGLIAHLQDNLNNQRARSFTENNDSLTLLKLISYISEPQKRLKIISELLQQCKNLKGGQLATTLHSQISTGNSSSSGIVKSFLRATCRPLQTMLSYWLLDGEIKDPHNEFFIEEIKEVSSDRLWHHKYRIVNSRVPSFISKHLAHNILVSGKSINFLREICEDKTPIKGREELRLAFENNIDDLFREGCDSKLHDMIDSVYLNTSQKVLEIAMGQYNLMEHLHSMRKYLLLGQGDFIGLLMENLKDELDRPAKDLYQHALFSIVSTSIRATSQFDESELLQHLDVKLNHPIDGDKGWDIFTLQYTVHGPLATILEPNMAKYQELFKPLFKAKHVEFVLNNVWKEQMLNSKTLKNLKKTLNPVTYRLHLYTSEMIHFVNQMQYYILFEVIECSWTHFIKRVQNAKALDDILSAHEDFLNEVRIGAFLDNETKTTLYLHLDIIYDSIMKLEEWQKTFYEIAYKEADARQKYEQRISNSEKTGTYGVTAEMRLERDEEQKIFEQLISTFKKSLDTHGQTYEKYVNEFLLKLTSSKDQNLQLFGTRLDFNEYYKKRDQRLRQPLTYEHMRLSGMGFSGIFSRSNLSNTPMRLGNHLGH</sequence>
<comment type="subcellular location">
    <subcellularLocation>
        <location evidence="1">Cytoplasm</location>
        <location evidence="1">Cytoskeleton</location>
    </subcellularLocation>
</comment>
<dbReference type="GO" id="GO:0043015">
    <property type="term" value="F:gamma-tubulin binding"/>
    <property type="evidence" value="ECO:0007669"/>
    <property type="project" value="InterPro"/>
</dbReference>
<evidence type="ECO:0000256" key="5">
    <source>
        <dbReference type="ARBA" id="ARBA00023212"/>
    </source>
</evidence>
<dbReference type="InterPro" id="IPR041470">
    <property type="entry name" value="GCP_N"/>
</dbReference>
<evidence type="ECO:0000256" key="2">
    <source>
        <dbReference type="ARBA" id="ARBA00010337"/>
    </source>
</evidence>
<dbReference type="GO" id="GO:0031122">
    <property type="term" value="P:cytoplasmic microtubule organization"/>
    <property type="evidence" value="ECO:0007669"/>
    <property type="project" value="TreeGrafter"/>
</dbReference>
<keyword evidence="4" id="KW-0493">Microtubule</keyword>
<keyword evidence="5" id="KW-0206">Cytoskeleton</keyword>
<dbReference type="GO" id="GO:0000922">
    <property type="term" value="C:spindle pole"/>
    <property type="evidence" value="ECO:0007669"/>
    <property type="project" value="InterPro"/>
</dbReference>
<reference evidence="9" key="2">
    <citation type="submission" date="2022-10" db="EMBL/GenBank/DDBJ databases">
        <authorList>
            <consortium name="ENA_rothamsted_submissions"/>
            <consortium name="culmorum"/>
            <person name="King R."/>
        </authorList>
    </citation>
    <scope>NUCLEOTIDE SEQUENCE</scope>
</reference>
<dbReference type="GO" id="GO:0007020">
    <property type="term" value="P:microtubule nucleation"/>
    <property type="evidence" value="ECO:0007669"/>
    <property type="project" value="InterPro"/>
</dbReference>
<evidence type="ECO:0000256" key="1">
    <source>
        <dbReference type="ARBA" id="ARBA00004245"/>
    </source>
</evidence>
<feature type="region of interest" description="Disordered" evidence="6">
    <location>
        <begin position="171"/>
        <end position="192"/>
    </location>
</feature>
<evidence type="ECO:0000256" key="4">
    <source>
        <dbReference type="ARBA" id="ARBA00022701"/>
    </source>
</evidence>
<comment type="similarity">
    <text evidence="2">Belongs to the TUBGCP family.</text>
</comment>
<evidence type="ECO:0000259" key="7">
    <source>
        <dbReference type="Pfam" id="PF04130"/>
    </source>
</evidence>
<evidence type="ECO:0000256" key="6">
    <source>
        <dbReference type="SAM" id="MobiDB-lite"/>
    </source>
</evidence>
<dbReference type="Proteomes" id="UP001153620">
    <property type="component" value="Chromosome 2"/>
</dbReference>
<feature type="domain" description="Gamma tubulin complex component C-terminal" evidence="7">
    <location>
        <begin position="501"/>
        <end position="832"/>
    </location>
</feature>
<dbReference type="Pfam" id="PF17681">
    <property type="entry name" value="GCP_N_terminal"/>
    <property type="match status" value="1"/>
</dbReference>
<evidence type="ECO:0008006" key="11">
    <source>
        <dbReference type="Google" id="ProtNLM"/>
    </source>
</evidence>
<evidence type="ECO:0000256" key="3">
    <source>
        <dbReference type="ARBA" id="ARBA00022490"/>
    </source>
</evidence>
<evidence type="ECO:0000313" key="9">
    <source>
        <dbReference type="EMBL" id="CAG9801842.1"/>
    </source>
</evidence>
<gene>
    <name evidence="9" type="ORF">CHIRRI_LOCUS4762</name>
</gene>
<dbReference type="GO" id="GO:0005874">
    <property type="term" value="C:microtubule"/>
    <property type="evidence" value="ECO:0007669"/>
    <property type="project" value="UniProtKB-KW"/>
</dbReference>
<proteinExistence type="inferred from homology"/>
<dbReference type="PANTHER" id="PTHR19302">
    <property type="entry name" value="GAMMA TUBULIN COMPLEX PROTEIN"/>
    <property type="match status" value="1"/>
</dbReference>
<evidence type="ECO:0000313" key="10">
    <source>
        <dbReference type="Proteomes" id="UP001153620"/>
    </source>
</evidence>
<organism evidence="9 10">
    <name type="scientific">Chironomus riparius</name>
    <dbReference type="NCBI Taxonomy" id="315576"/>
    <lineage>
        <taxon>Eukaryota</taxon>
        <taxon>Metazoa</taxon>
        <taxon>Ecdysozoa</taxon>
        <taxon>Arthropoda</taxon>
        <taxon>Hexapoda</taxon>
        <taxon>Insecta</taxon>
        <taxon>Pterygota</taxon>
        <taxon>Neoptera</taxon>
        <taxon>Endopterygota</taxon>
        <taxon>Diptera</taxon>
        <taxon>Nematocera</taxon>
        <taxon>Chironomoidea</taxon>
        <taxon>Chironomidae</taxon>
        <taxon>Chironominae</taxon>
        <taxon>Chironomus</taxon>
    </lineage>
</organism>
<dbReference type="PANTHER" id="PTHR19302:SF14">
    <property type="entry name" value="GAMMA-TUBULIN COMPLEX COMPONENT 3"/>
    <property type="match status" value="1"/>
</dbReference>
<dbReference type="InterPro" id="IPR040457">
    <property type="entry name" value="GCP_C"/>
</dbReference>
<name>A0A9N9RS99_9DIPT</name>